<protein>
    <submittedName>
        <fullName evidence="1">Uncharacterized protein</fullName>
    </submittedName>
</protein>
<accession>A0A084ERH7</accession>
<dbReference type="RefSeq" id="WP_036431197.1">
    <property type="nucleotide sequence ID" value="NZ_JFDO01000004.1"/>
</dbReference>
<dbReference type="EMBL" id="JFDO01000004">
    <property type="protein sequence ID" value="KEZ20569.1"/>
    <property type="molecule type" value="Genomic_DNA"/>
</dbReference>
<comment type="caution">
    <text evidence="1">The sequence shown here is derived from an EMBL/GenBank/DDBJ whole genome shotgun (WGS) entry which is preliminary data.</text>
</comment>
<evidence type="ECO:0000313" key="2">
    <source>
        <dbReference type="Proteomes" id="UP000028533"/>
    </source>
</evidence>
<dbReference type="AlphaFoldDB" id="A0A084ERH7"/>
<name>A0A084ERH7_MYCCA</name>
<evidence type="ECO:0000313" key="1">
    <source>
        <dbReference type="EMBL" id="KEZ20569.1"/>
    </source>
</evidence>
<gene>
    <name evidence="1" type="ORF">MCAPa_1450</name>
</gene>
<sequence length="227" mass="26361">MKLKNWTFYKAKQLVKLNESNQVLEDIAVLILRPDINKEKTLLAIGLDKKVVNSLIIDLQNKAFEENELFEIFKENIGFVSTEEISEIDAKGLNLSTPIHQDNIKSIIKIYNLFLNVEPIEFDTKDYQDLENIQNQEDVFTNVDFENIPLPALLQTLNVGMENYKQRVEEIFELNGKESINKKLELVNIQSNLIAFFDQALRKMDEIITKLSEQNAELIKKLESQEK</sequence>
<proteinExistence type="predicted"/>
<reference evidence="1 2" key="1">
    <citation type="submission" date="2014-02" db="EMBL/GenBank/DDBJ databases">
        <title>Genome sequence of Mycoplasma capricolum subsp. capricolum strain 14232.</title>
        <authorList>
            <person name="Sirand-Pugnet P."/>
            <person name="Breton M."/>
            <person name="Dordet-Frisoni E."/>
            <person name="Baranowski E."/>
            <person name="Barre A."/>
            <person name="Couture C."/>
            <person name="Dupuy V."/>
            <person name="Gaurivaud P."/>
            <person name="Jacob D."/>
            <person name="Lemaitre C."/>
            <person name="Manso-Silvan L."/>
            <person name="Nikolski M."/>
            <person name="Nouvel L.-X."/>
            <person name="Poumarat F."/>
            <person name="Tardy F."/>
            <person name="Thebault P."/>
            <person name="Theil S."/>
            <person name="Citti C."/>
            <person name="Thiaucourt F."/>
            <person name="Blanchard A."/>
        </authorList>
    </citation>
    <scope>NUCLEOTIDE SEQUENCE [LARGE SCALE GENOMIC DNA]</scope>
    <source>
        <strain evidence="1 2">14232</strain>
    </source>
</reference>
<dbReference type="Proteomes" id="UP000028533">
    <property type="component" value="Unassembled WGS sequence"/>
</dbReference>
<organism evidence="1 2">
    <name type="scientific">Mycoplasma capricolum subsp. capricolum 14232</name>
    <dbReference type="NCBI Taxonomy" id="1188238"/>
    <lineage>
        <taxon>Bacteria</taxon>
        <taxon>Bacillati</taxon>
        <taxon>Mycoplasmatota</taxon>
        <taxon>Mollicutes</taxon>
        <taxon>Mycoplasmataceae</taxon>
        <taxon>Mycoplasma</taxon>
    </lineage>
</organism>